<accession>A0A8H3CWN3</accession>
<dbReference type="Proteomes" id="UP000663850">
    <property type="component" value="Unassembled WGS sequence"/>
</dbReference>
<feature type="region of interest" description="Disordered" evidence="1">
    <location>
        <begin position="63"/>
        <end position="102"/>
    </location>
</feature>
<dbReference type="EMBL" id="CAJMWZ010004997">
    <property type="protein sequence ID" value="CAE6498968.1"/>
    <property type="molecule type" value="Genomic_DNA"/>
</dbReference>
<organism evidence="2 3">
    <name type="scientific">Rhizoctonia solani</name>
    <dbReference type="NCBI Taxonomy" id="456999"/>
    <lineage>
        <taxon>Eukaryota</taxon>
        <taxon>Fungi</taxon>
        <taxon>Dikarya</taxon>
        <taxon>Basidiomycota</taxon>
        <taxon>Agaricomycotina</taxon>
        <taxon>Agaricomycetes</taxon>
        <taxon>Cantharellales</taxon>
        <taxon>Ceratobasidiaceae</taxon>
        <taxon>Rhizoctonia</taxon>
    </lineage>
</organism>
<evidence type="ECO:0000313" key="2">
    <source>
        <dbReference type="EMBL" id="CAE6498968.1"/>
    </source>
</evidence>
<gene>
    <name evidence="2" type="ORF">RDB_LOCUS92908</name>
</gene>
<protein>
    <submittedName>
        <fullName evidence="2">Uncharacterized protein</fullName>
    </submittedName>
</protein>
<reference evidence="2" key="1">
    <citation type="submission" date="2021-01" db="EMBL/GenBank/DDBJ databases">
        <authorList>
            <person name="Kaushik A."/>
        </authorList>
    </citation>
    <scope>NUCLEOTIDE SEQUENCE</scope>
    <source>
        <strain evidence="2">Type strain: AG8-Rh-89/</strain>
    </source>
</reference>
<comment type="caution">
    <text evidence="2">The sequence shown here is derived from an EMBL/GenBank/DDBJ whole genome shotgun (WGS) entry which is preliminary data.</text>
</comment>
<dbReference type="AlphaFoldDB" id="A0A8H3CWN3"/>
<evidence type="ECO:0000313" key="3">
    <source>
        <dbReference type="Proteomes" id="UP000663850"/>
    </source>
</evidence>
<name>A0A8H3CWN3_9AGAM</name>
<evidence type="ECO:0000256" key="1">
    <source>
        <dbReference type="SAM" id="MobiDB-lite"/>
    </source>
</evidence>
<proteinExistence type="predicted"/>
<sequence>MPHRDAAPPRHGPPVYRHRNAGCEGLVEFVMRNNNINHRTDLVRAQTKRIRAQESREQRLWDLNHDRSYPPPDYYGQREPQNKPPVTSSAAPGEPSQEGHRLDETKLAIDKILNASSDLEVLLGRAHTRLGTLAFLTAGLPVERDLSTGPNPIISVPCLANSMNKSFVPQVNEAFLPAPELRSSGIQLDSPFSLPQTLIMDTRLRASIVPNFRGSDIASLAPCS</sequence>